<dbReference type="Proteomes" id="UP000001476">
    <property type="component" value="Plasmid pEubeli2"/>
</dbReference>
<proteinExistence type="predicted"/>
<evidence type="ECO:0000313" key="2">
    <source>
        <dbReference type="EMBL" id="ACR73159.1"/>
    </source>
</evidence>
<sequence length="249" mass="26526">MPSPHRKAWRKTKMSPEGLCVCFSSVSNLNFSEQNILRLELIFFGNGADHLAGHPRSDDAGGNVMSDDASRPDNRACPDGNAAADGGICTDPDVFLQRNGCRGANAVAALLRVDGMTGAGKAYTGGNKGTCSDVYRRGIQNDAVIIDDRQAVGMDIEAIVTVEIWLNAGHGRAGAQQGLQDTAPLFLFVRSGAVVLPAQLLCTVLFLRGGVFIAADVGGRAFHNIQSVHRVCPFHTVFFKDYTTFSVGV</sequence>
<gene>
    <name evidence="2" type="ordered locus">EUBELI_20012</name>
</gene>
<organism evidence="2 3">
    <name type="scientific">Lachnospira eligens (strain ATCC 27750 / DSM 3376 / VPI C15-48 / C15-B4)</name>
    <name type="common">Eubacterium eligens</name>
    <dbReference type="NCBI Taxonomy" id="515620"/>
    <lineage>
        <taxon>Bacteria</taxon>
        <taxon>Bacillati</taxon>
        <taxon>Bacillota</taxon>
        <taxon>Clostridia</taxon>
        <taxon>Lachnospirales</taxon>
        <taxon>Lachnospiraceae</taxon>
        <taxon>Lachnospira</taxon>
    </lineage>
</organism>
<reference evidence="2 3" key="1">
    <citation type="journal article" date="2009" name="Proc. Natl. Acad. Sci. U.S.A.">
        <title>Characterizing a model human gut microbiota composed of members of its two dominant bacterial phyla.</title>
        <authorList>
            <person name="Mahowald M.A."/>
            <person name="Rey F.E."/>
            <person name="Seedorf H."/>
            <person name="Turnbaugh P.J."/>
            <person name="Fulton R.S."/>
            <person name="Wollam A."/>
            <person name="Shah N."/>
            <person name="Wang C."/>
            <person name="Magrini V."/>
            <person name="Wilson R.K."/>
            <person name="Cantarel B.L."/>
            <person name="Coutinho P.M."/>
            <person name="Henrissat B."/>
            <person name="Crock L.W."/>
            <person name="Russell A."/>
            <person name="Verberkmoes N.C."/>
            <person name="Hettich R.L."/>
            <person name="Gordon J.I."/>
        </authorList>
    </citation>
    <scope>NUCLEOTIDE SEQUENCE [LARGE SCALE GENOMIC DNA]</scope>
    <source>
        <strain evidence="3">ATCC 27750 / DSM 3376 / VPI C15-48 / C15-B4</strain>
        <plasmid evidence="2">unnamed</plasmid>
    </source>
</reference>
<dbReference type="HOGENOM" id="CLU_1114480_0_0_9"/>
<keyword evidence="2" id="KW-0614">Plasmid</keyword>
<keyword evidence="3" id="KW-1185">Reference proteome</keyword>
<dbReference type="AlphaFoldDB" id="C4Z781"/>
<protein>
    <submittedName>
        <fullName evidence="2">Uncharacterized protein</fullName>
    </submittedName>
</protein>
<geneLocation type="plasmid" evidence="3">
    <name>pEubeli2</name>
</geneLocation>
<name>C4Z781_LACE2</name>
<feature type="region of interest" description="Disordered" evidence="1">
    <location>
        <begin position="54"/>
        <end position="77"/>
    </location>
</feature>
<evidence type="ECO:0000313" key="3">
    <source>
        <dbReference type="Proteomes" id="UP000001476"/>
    </source>
</evidence>
<dbReference type="KEGG" id="eel:EUBELI_20012"/>
<accession>C4Z781</accession>
<dbReference type="EMBL" id="CP001106">
    <property type="protein sequence ID" value="ACR73159.1"/>
    <property type="molecule type" value="Genomic_DNA"/>
</dbReference>
<evidence type="ECO:0000256" key="1">
    <source>
        <dbReference type="SAM" id="MobiDB-lite"/>
    </source>
</evidence>